<evidence type="ECO:0000313" key="3">
    <source>
        <dbReference type="Proteomes" id="UP000258927"/>
    </source>
</evidence>
<dbReference type="PANTHER" id="PTHR18964:SF149">
    <property type="entry name" value="BIFUNCTIONAL UDP-N-ACETYLGLUCOSAMINE 2-EPIMERASE_N-ACETYLMANNOSAMINE KINASE"/>
    <property type="match status" value="1"/>
</dbReference>
<dbReference type="CDD" id="cd00090">
    <property type="entry name" value="HTH_ARSR"/>
    <property type="match status" value="1"/>
</dbReference>
<gene>
    <name evidence="2" type="ORF">MXMO3_03299</name>
</gene>
<dbReference type="Pfam" id="PF13412">
    <property type="entry name" value="HTH_24"/>
    <property type="match status" value="1"/>
</dbReference>
<dbReference type="AlphaFoldDB" id="A0A2R4MIF0"/>
<dbReference type="PROSITE" id="PS01125">
    <property type="entry name" value="ROK"/>
    <property type="match status" value="1"/>
</dbReference>
<dbReference type="InterPro" id="IPR049874">
    <property type="entry name" value="ROK_cs"/>
</dbReference>
<dbReference type="STRING" id="1122213.GCA_000423365_01010"/>
<dbReference type="RefSeq" id="WP_117396879.1">
    <property type="nucleotide sequence ID" value="NZ_CP021330.1"/>
</dbReference>
<dbReference type="Pfam" id="PF00480">
    <property type="entry name" value="ROK"/>
    <property type="match status" value="1"/>
</dbReference>
<dbReference type="PANTHER" id="PTHR18964">
    <property type="entry name" value="ROK (REPRESSOR, ORF, KINASE) FAMILY"/>
    <property type="match status" value="1"/>
</dbReference>
<keyword evidence="2" id="KW-0808">Transferase</keyword>
<reference evidence="2 3" key="1">
    <citation type="submission" date="2017-05" db="EMBL/GenBank/DDBJ databases">
        <title>Genome Analysis of Maritalea myrionectae HL2708#5.</title>
        <authorList>
            <consortium name="Cotde Inc.-PKNU"/>
            <person name="Jang D."/>
            <person name="Oh H.-M."/>
        </authorList>
    </citation>
    <scope>NUCLEOTIDE SEQUENCE [LARGE SCALE GENOMIC DNA]</scope>
    <source>
        <strain evidence="2 3">HL2708#5</strain>
    </source>
</reference>
<proteinExistence type="inferred from homology"/>
<dbReference type="CDD" id="cd24073">
    <property type="entry name" value="ASKHA_ATPase_ROK_CYANR"/>
    <property type="match status" value="1"/>
</dbReference>
<dbReference type="GO" id="GO:0016301">
    <property type="term" value="F:kinase activity"/>
    <property type="evidence" value="ECO:0007669"/>
    <property type="project" value="UniProtKB-KW"/>
</dbReference>
<dbReference type="InterPro" id="IPR011991">
    <property type="entry name" value="ArsR-like_HTH"/>
</dbReference>
<accession>A0A2R4MIF0</accession>
<protein>
    <submittedName>
        <fullName evidence="2">Glucokinase</fullName>
    </submittedName>
</protein>
<evidence type="ECO:0000256" key="1">
    <source>
        <dbReference type="ARBA" id="ARBA00006479"/>
    </source>
</evidence>
<dbReference type="Proteomes" id="UP000258927">
    <property type="component" value="Chromosome"/>
</dbReference>
<dbReference type="Gene3D" id="1.10.10.10">
    <property type="entry name" value="Winged helix-like DNA-binding domain superfamily/Winged helix DNA-binding domain"/>
    <property type="match status" value="1"/>
</dbReference>
<keyword evidence="2" id="KW-0418">Kinase</keyword>
<keyword evidence="3" id="KW-1185">Reference proteome</keyword>
<comment type="similarity">
    <text evidence="1">Belongs to the ROK (NagC/XylR) family.</text>
</comment>
<dbReference type="InterPro" id="IPR000600">
    <property type="entry name" value="ROK"/>
</dbReference>
<dbReference type="InterPro" id="IPR036388">
    <property type="entry name" value="WH-like_DNA-bd_sf"/>
</dbReference>
<dbReference type="SUPFAM" id="SSF53067">
    <property type="entry name" value="Actin-like ATPase domain"/>
    <property type="match status" value="1"/>
</dbReference>
<dbReference type="GO" id="GO:0006355">
    <property type="term" value="P:regulation of DNA-templated transcription"/>
    <property type="evidence" value="ECO:0007669"/>
    <property type="project" value="UniProtKB-ARBA"/>
</dbReference>
<dbReference type="KEGG" id="mmyr:MXMO3_03299"/>
<evidence type="ECO:0000313" key="2">
    <source>
        <dbReference type="EMBL" id="AVX05805.1"/>
    </source>
</evidence>
<dbReference type="Gene3D" id="3.30.420.40">
    <property type="match status" value="2"/>
</dbReference>
<name>A0A2R4MIF0_9HYPH</name>
<sequence>MLGEQRSIGRRAILSQIRKVGPLPRIELSEQTGISRATVTTITAELLDHGLIEEIPVEPKSKDLKRGRPKVDLKIRGDIFHVAGIKLANKSISIGICDFEGNLVSEYWSALPQTIYDEGELLATLTAELENATRATNLTLADLSAVGLGLAGIVDVVEGVVRWSPSLTTRNVKLRDALSQRLGKPVFIDNDANLVAKAEQYFGRGKNVSDFIVVTIENGVGMGIVLNNQLYRGTRGCGAEFGHTKVHLDGALCRCGQRGCLEAYVADYALLRELAVGTDMVGSADPAEDMAALIEAAKAGDKTANSVLDRAARMFAMGLANLVNIFDPKLIILSGERMQLDFLFADDVLASIRDIVVQVDAPPPEIIVHKWGDMMWATGAAAYAIEGLGELTLRELADNVA</sequence>
<dbReference type="SUPFAM" id="SSF46785">
    <property type="entry name" value="Winged helix' DNA-binding domain"/>
    <property type="match status" value="1"/>
</dbReference>
<dbReference type="InterPro" id="IPR043129">
    <property type="entry name" value="ATPase_NBD"/>
</dbReference>
<organism evidence="2 3">
    <name type="scientific">Maritalea myrionectae</name>
    <dbReference type="NCBI Taxonomy" id="454601"/>
    <lineage>
        <taxon>Bacteria</taxon>
        <taxon>Pseudomonadati</taxon>
        <taxon>Pseudomonadota</taxon>
        <taxon>Alphaproteobacteria</taxon>
        <taxon>Hyphomicrobiales</taxon>
        <taxon>Devosiaceae</taxon>
        <taxon>Maritalea</taxon>
    </lineage>
</organism>
<dbReference type="EMBL" id="CP021330">
    <property type="protein sequence ID" value="AVX05805.1"/>
    <property type="molecule type" value="Genomic_DNA"/>
</dbReference>
<dbReference type="InterPro" id="IPR036390">
    <property type="entry name" value="WH_DNA-bd_sf"/>
</dbReference>